<dbReference type="KEGG" id="cbp:EB354_13335"/>
<name>A0AAX2IN39_9FLAO</name>
<dbReference type="Pfam" id="PF18138">
    <property type="entry name" value="bacHORMA_1"/>
    <property type="match status" value="1"/>
</dbReference>
<protein>
    <recommendedName>
        <fullName evidence="1">Bacterial HORMA domain-containing protein</fullName>
    </recommendedName>
</protein>
<gene>
    <name evidence="3" type="ORF">NCTC11212_02682</name>
    <name evidence="2" type="ORF">SAMN05421800_10567</name>
</gene>
<dbReference type="InterPro" id="IPR041162">
    <property type="entry name" value="Bact_HORMA_1"/>
</dbReference>
<accession>A0AAX2IN39</accession>
<keyword evidence="4" id="KW-1185">Reference proteome</keyword>
<feature type="domain" description="Bacterial HORMA" evidence="1">
    <location>
        <begin position="3"/>
        <end position="171"/>
    </location>
</feature>
<dbReference type="AlphaFoldDB" id="A0AAX2IN39"/>
<dbReference type="EMBL" id="FUZE01000005">
    <property type="protein sequence ID" value="SKB65002.1"/>
    <property type="molecule type" value="Genomic_DNA"/>
</dbReference>
<evidence type="ECO:0000313" key="2">
    <source>
        <dbReference type="EMBL" id="SKB65002.1"/>
    </source>
</evidence>
<comment type="caution">
    <text evidence="3">The sequence shown here is derived from an EMBL/GenBank/DDBJ whole genome shotgun (WGS) entry which is preliminary data.</text>
</comment>
<dbReference type="EMBL" id="UAVR01000013">
    <property type="protein sequence ID" value="SQA90784.1"/>
    <property type="molecule type" value="Genomic_DNA"/>
</dbReference>
<organism evidence="3 5">
    <name type="scientific">Chryseobacterium balustinum</name>
    <dbReference type="NCBI Taxonomy" id="246"/>
    <lineage>
        <taxon>Bacteria</taxon>
        <taxon>Pseudomonadati</taxon>
        <taxon>Bacteroidota</taxon>
        <taxon>Flavobacteriia</taxon>
        <taxon>Flavobacteriales</taxon>
        <taxon>Weeksellaceae</taxon>
        <taxon>Chryseobacterium group</taxon>
        <taxon>Chryseobacterium</taxon>
    </lineage>
</organism>
<evidence type="ECO:0000259" key="1">
    <source>
        <dbReference type="Pfam" id="PF18138"/>
    </source>
</evidence>
<sequence>MLMYGTTTKTSTYTVLDIRKTFEGCEADIRTIARRTGKWTMEYVDKIFYDILRLAEHEYLYSVDVVLLNSETGRVIRASKFIVNSIGTSTESERAGKNNDWTDIPNTRLSVILAYTQKWKNLNATDKENFSKGFKLSWTASSIDNSFPSLQGSNAQLYASKGYELQKTNYK</sequence>
<evidence type="ECO:0000313" key="3">
    <source>
        <dbReference type="EMBL" id="SQA90784.1"/>
    </source>
</evidence>
<evidence type="ECO:0000313" key="5">
    <source>
        <dbReference type="Proteomes" id="UP000251937"/>
    </source>
</evidence>
<evidence type="ECO:0000313" key="4">
    <source>
        <dbReference type="Proteomes" id="UP000190669"/>
    </source>
</evidence>
<proteinExistence type="predicted"/>
<reference evidence="3 5" key="2">
    <citation type="submission" date="2018-06" db="EMBL/GenBank/DDBJ databases">
        <authorList>
            <consortium name="Pathogen Informatics"/>
            <person name="Doyle S."/>
        </authorList>
    </citation>
    <scope>NUCLEOTIDE SEQUENCE [LARGE SCALE GENOMIC DNA]</scope>
    <source>
        <strain evidence="3 5">NCTC11212</strain>
    </source>
</reference>
<dbReference type="Proteomes" id="UP000251937">
    <property type="component" value="Unassembled WGS sequence"/>
</dbReference>
<dbReference type="Proteomes" id="UP000190669">
    <property type="component" value="Unassembled WGS sequence"/>
</dbReference>
<reference evidence="2 4" key="1">
    <citation type="submission" date="2017-02" db="EMBL/GenBank/DDBJ databases">
        <authorList>
            <person name="Varghese N."/>
            <person name="Submissions S."/>
        </authorList>
    </citation>
    <scope>NUCLEOTIDE SEQUENCE [LARGE SCALE GENOMIC DNA]</scope>
    <source>
        <strain evidence="2 4">DSM 16775</strain>
    </source>
</reference>